<feature type="transmembrane region" description="Helical" evidence="7">
    <location>
        <begin position="172"/>
        <end position="194"/>
    </location>
</feature>
<dbReference type="AlphaFoldDB" id="A0A285UDK3"/>
<keyword evidence="5 7" id="KW-1133">Transmembrane helix</keyword>
<accession>A0A285UDK3</accession>
<dbReference type="GO" id="GO:0005886">
    <property type="term" value="C:plasma membrane"/>
    <property type="evidence" value="ECO:0007669"/>
    <property type="project" value="UniProtKB-SubCell"/>
</dbReference>
<dbReference type="Proteomes" id="UP000219252">
    <property type="component" value="Unassembled WGS sequence"/>
</dbReference>
<keyword evidence="6 7" id="KW-0472">Membrane</keyword>
<keyword evidence="10" id="KW-1185">Reference proteome</keyword>
<gene>
    <name evidence="9" type="ORF">SAMN05877842_104115</name>
</gene>
<feature type="domain" description="Polysaccharide chain length determinant N-terminal" evidence="8">
    <location>
        <begin position="4"/>
        <end position="93"/>
    </location>
</feature>
<sequence>MWGTIDFQQIYRALVKRILIILSIVIVSVGLTGFITLFFMKPVYEAETQILINSKSNSEVNASDLLERDLKLINTYNVIIKSPAILDLVIKELELESDYETLTKQISVSHAENSKVVNIKVQHKNYELAVELANTISKIFSSQIPTIMSVDNVNILTEADISANPHPVKPNILLNLVIGLVVGILVGIGIAYLLEFLDTTIKREKDIEDYLELPIIGVISTYRKEIDNKIPDTLRKKRRRRGGTKYGKYSK</sequence>
<dbReference type="PANTHER" id="PTHR32309">
    <property type="entry name" value="TYROSINE-PROTEIN KINASE"/>
    <property type="match status" value="1"/>
</dbReference>
<reference evidence="10" key="1">
    <citation type="submission" date="2017-08" db="EMBL/GenBank/DDBJ databases">
        <authorList>
            <person name="Varghese N."/>
            <person name="Submissions S."/>
        </authorList>
    </citation>
    <scope>NUCLEOTIDE SEQUENCE [LARGE SCALE GENOMIC DNA]</scope>
    <source>
        <strain evidence="10">JC23</strain>
    </source>
</reference>
<dbReference type="OrthoDB" id="2360475at2"/>
<organism evidence="9 10">
    <name type="scientific">Ureibacillus acetophenoni</name>
    <dbReference type="NCBI Taxonomy" id="614649"/>
    <lineage>
        <taxon>Bacteria</taxon>
        <taxon>Bacillati</taxon>
        <taxon>Bacillota</taxon>
        <taxon>Bacilli</taxon>
        <taxon>Bacillales</taxon>
        <taxon>Caryophanaceae</taxon>
        <taxon>Ureibacillus</taxon>
    </lineage>
</organism>
<comment type="similarity">
    <text evidence="2">Belongs to the CpsC/CapA family.</text>
</comment>
<feature type="transmembrane region" description="Helical" evidence="7">
    <location>
        <begin position="18"/>
        <end position="40"/>
    </location>
</feature>
<dbReference type="Pfam" id="PF02706">
    <property type="entry name" value="Wzz"/>
    <property type="match status" value="1"/>
</dbReference>
<dbReference type="RefSeq" id="WP_097149110.1">
    <property type="nucleotide sequence ID" value="NZ_OBQC01000004.1"/>
</dbReference>
<evidence type="ECO:0000313" key="10">
    <source>
        <dbReference type="Proteomes" id="UP000219252"/>
    </source>
</evidence>
<evidence type="ECO:0000256" key="5">
    <source>
        <dbReference type="ARBA" id="ARBA00022989"/>
    </source>
</evidence>
<evidence type="ECO:0000256" key="1">
    <source>
        <dbReference type="ARBA" id="ARBA00004651"/>
    </source>
</evidence>
<evidence type="ECO:0000256" key="6">
    <source>
        <dbReference type="ARBA" id="ARBA00023136"/>
    </source>
</evidence>
<name>A0A285UDK3_9BACL</name>
<dbReference type="InterPro" id="IPR050445">
    <property type="entry name" value="Bact_polysacc_biosynth/exp"/>
</dbReference>
<evidence type="ECO:0000259" key="8">
    <source>
        <dbReference type="Pfam" id="PF02706"/>
    </source>
</evidence>
<evidence type="ECO:0000256" key="3">
    <source>
        <dbReference type="ARBA" id="ARBA00022475"/>
    </source>
</evidence>
<evidence type="ECO:0000313" key="9">
    <source>
        <dbReference type="EMBL" id="SOC38381.1"/>
    </source>
</evidence>
<comment type="subcellular location">
    <subcellularLocation>
        <location evidence="1">Cell membrane</location>
        <topology evidence="1">Multi-pass membrane protein</topology>
    </subcellularLocation>
</comment>
<dbReference type="EMBL" id="OBQC01000004">
    <property type="protein sequence ID" value="SOC38381.1"/>
    <property type="molecule type" value="Genomic_DNA"/>
</dbReference>
<evidence type="ECO:0000256" key="4">
    <source>
        <dbReference type="ARBA" id="ARBA00022692"/>
    </source>
</evidence>
<dbReference type="GO" id="GO:0004713">
    <property type="term" value="F:protein tyrosine kinase activity"/>
    <property type="evidence" value="ECO:0007669"/>
    <property type="project" value="TreeGrafter"/>
</dbReference>
<proteinExistence type="inferred from homology"/>
<dbReference type="PANTHER" id="PTHR32309:SF13">
    <property type="entry name" value="FERRIC ENTEROBACTIN TRANSPORT PROTEIN FEPE"/>
    <property type="match status" value="1"/>
</dbReference>
<evidence type="ECO:0000256" key="7">
    <source>
        <dbReference type="SAM" id="Phobius"/>
    </source>
</evidence>
<protein>
    <submittedName>
        <fullName evidence="9">Capsular polysaccharide biosynthesis protein</fullName>
    </submittedName>
</protein>
<keyword evidence="4 7" id="KW-0812">Transmembrane</keyword>
<dbReference type="InterPro" id="IPR003856">
    <property type="entry name" value="LPS_length_determ_N"/>
</dbReference>
<evidence type="ECO:0000256" key="2">
    <source>
        <dbReference type="ARBA" id="ARBA00006683"/>
    </source>
</evidence>
<keyword evidence="3" id="KW-1003">Cell membrane</keyword>